<evidence type="ECO:0000313" key="1">
    <source>
        <dbReference type="EMBL" id="VVA93631.1"/>
    </source>
</evidence>
<dbReference type="PANTHER" id="PTHR31228">
    <property type="entry name" value="CYSTATIN/MONELLIN SUPERFAMILY PROTEIN"/>
    <property type="match status" value="1"/>
</dbReference>
<organism evidence="1 2">
    <name type="scientific">Arabis nemorensis</name>
    <dbReference type="NCBI Taxonomy" id="586526"/>
    <lineage>
        <taxon>Eukaryota</taxon>
        <taxon>Viridiplantae</taxon>
        <taxon>Streptophyta</taxon>
        <taxon>Embryophyta</taxon>
        <taxon>Tracheophyta</taxon>
        <taxon>Spermatophyta</taxon>
        <taxon>Magnoliopsida</taxon>
        <taxon>eudicotyledons</taxon>
        <taxon>Gunneridae</taxon>
        <taxon>Pentapetalae</taxon>
        <taxon>rosids</taxon>
        <taxon>malvids</taxon>
        <taxon>Brassicales</taxon>
        <taxon>Brassicaceae</taxon>
        <taxon>Arabideae</taxon>
        <taxon>Arabis</taxon>
    </lineage>
</organism>
<proteinExistence type="predicted"/>
<dbReference type="OrthoDB" id="1101070at2759"/>
<dbReference type="SUPFAM" id="SSF54403">
    <property type="entry name" value="Cystatin/monellin"/>
    <property type="match status" value="1"/>
</dbReference>
<dbReference type="PANTHER" id="PTHR31228:SF36">
    <property type="entry name" value="CYSTATIN_MONELLIN SUPERFAMILY PROTEIN"/>
    <property type="match status" value="1"/>
</dbReference>
<dbReference type="InterPro" id="IPR006525">
    <property type="entry name" value="Cystatin-related_pln"/>
</dbReference>
<dbReference type="EMBL" id="CABITT030000002">
    <property type="protein sequence ID" value="VVA93631.1"/>
    <property type="molecule type" value="Genomic_DNA"/>
</dbReference>
<evidence type="ECO:0008006" key="3">
    <source>
        <dbReference type="Google" id="ProtNLM"/>
    </source>
</evidence>
<dbReference type="Proteomes" id="UP000489600">
    <property type="component" value="Unassembled WGS sequence"/>
</dbReference>
<gene>
    <name evidence="1" type="ORF">ANE_LOCUS4076</name>
</gene>
<dbReference type="InterPro" id="IPR046350">
    <property type="entry name" value="Cystatin_sf"/>
</dbReference>
<keyword evidence="2" id="KW-1185">Reference proteome</keyword>
<reference evidence="1" key="1">
    <citation type="submission" date="2019-07" db="EMBL/GenBank/DDBJ databases">
        <authorList>
            <person name="Dittberner H."/>
        </authorList>
    </citation>
    <scope>NUCLEOTIDE SEQUENCE [LARGE SCALE GENOMIC DNA]</scope>
</reference>
<sequence>MDEFEGWTSWLEPAFLLWEPNDDDYERPPYMTRAEGDNTYTPDEEFANMAQQVNKSDGFDIDFSNFLCVFNYHPAVLDSRQFVKEPETTVDLLNRLAQGSLYGYNQANETEFEFVKVVRANYHFACAIMFLITFQVKDPCDDQIKHFQARVRHARGTVLEYVFCRPEPNQGVECVGTVKTDVEKDVKTDAEKDVKKQRLE</sequence>
<dbReference type="Gene3D" id="3.10.450.10">
    <property type="match status" value="1"/>
</dbReference>
<name>A0A565AW62_9BRAS</name>
<accession>A0A565AW62</accession>
<evidence type="ECO:0000313" key="2">
    <source>
        <dbReference type="Proteomes" id="UP000489600"/>
    </source>
</evidence>
<comment type="caution">
    <text evidence="1">The sequence shown here is derived from an EMBL/GenBank/DDBJ whole genome shotgun (WGS) entry which is preliminary data.</text>
</comment>
<protein>
    <recommendedName>
        <fullName evidence="3">Cystatin domain-containing protein</fullName>
    </recommendedName>
</protein>
<dbReference type="AlphaFoldDB" id="A0A565AW62"/>
<dbReference type="NCBIfam" id="TIGR01638">
    <property type="entry name" value="Atha_cystat_rel"/>
    <property type="match status" value="1"/>
</dbReference>